<protein>
    <submittedName>
        <fullName evidence="2">Uncharacterized protein</fullName>
    </submittedName>
</protein>
<gene>
    <name evidence="2" type="ORF">Tci_885378</name>
</gene>
<feature type="region of interest" description="Disordered" evidence="1">
    <location>
        <begin position="107"/>
        <end position="129"/>
    </location>
</feature>
<organism evidence="2">
    <name type="scientific">Tanacetum cinerariifolium</name>
    <name type="common">Dalmatian daisy</name>
    <name type="synonym">Chrysanthemum cinerariifolium</name>
    <dbReference type="NCBI Taxonomy" id="118510"/>
    <lineage>
        <taxon>Eukaryota</taxon>
        <taxon>Viridiplantae</taxon>
        <taxon>Streptophyta</taxon>
        <taxon>Embryophyta</taxon>
        <taxon>Tracheophyta</taxon>
        <taxon>Spermatophyta</taxon>
        <taxon>Magnoliopsida</taxon>
        <taxon>eudicotyledons</taxon>
        <taxon>Gunneridae</taxon>
        <taxon>Pentapetalae</taxon>
        <taxon>asterids</taxon>
        <taxon>campanulids</taxon>
        <taxon>Asterales</taxon>
        <taxon>Asteraceae</taxon>
        <taxon>Asteroideae</taxon>
        <taxon>Anthemideae</taxon>
        <taxon>Anthemidinae</taxon>
        <taxon>Tanacetum</taxon>
    </lineage>
</organism>
<feature type="non-terminal residue" evidence="2">
    <location>
        <position position="1"/>
    </location>
</feature>
<sequence length="129" mass="14213">VTSPAADEGSMQQTISELTALCTSLQRQHSKLLAKFQAHKVEILRLKERVQVLEDKENVAAKQSGNDAPIKGRSINEEKAAVERISDDSEELARVLASMDAATRCRSGKDTCRGRASRVTFGEEDRVDQ</sequence>
<dbReference type="AlphaFoldDB" id="A0A699TWJ1"/>
<evidence type="ECO:0000256" key="1">
    <source>
        <dbReference type="SAM" id="MobiDB-lite"/>
    </source>
</evidence>
<dbReference type="EMBL" id="BKCJ011272297">
    <property type="protein sequence ID" value="GFD13409.1"/>
    <property type="molecule type" value="Genomic_DNA"/>
</dbReference>
<reference evidence="2" key="1">
    <citation type="journal article" date="2019" name="Sci. Rep.">
        <title>Draft genome of Tanacetum cinerariifolium, the natural source of mosquito coil.</title>
        <authorList>
            <person name="Yamashiro T."/>
            <person name="Shiraishi A."/>
            <person name="Satake H."/>
            <person name="Nakayama K."/>
        </authorList>
    </citation>
    <scope>NUCLEOTIDE SEQUENCE</scope>
</reference>
<accession>A0A699TWJ1</accession>
<name>A0A699TWJ1_TANCI</name>
<evidence type="ECO:0000313" key="2">
    <source>
        <dbReference type="EMBL" id="GFD13409.1"/>
    </source>
</evidence>
<proteinExistence type="predicted"/>
<comment type="caution">
    <text evidence="2">The sequence shown here is derived from an EMBL/GenBank/DDBJ whole genome shotgun (WGS) entry which is preliminary data.</text>
</comment>